<dbReference type="SUPFAM" id="SSF50952">
    <property type="entry name" value="Soluble quinoprotein glucose dehydrogenase"/>
    <property type="match status" value="1"/>
</dbReference>
<accession>A0A5B7X7M6</accession>
<sequence>MTKNLKTFLLCFFCTGLFFAQKPTVERDQGAITIETIAEDLEHPWALAFLPDDRLLITERAGTLRVMDTANNVSAPIQGAPEVFAKGQGGMLDVALDPDFEQNNYIYLTFAEMGADSTATTALGRGVFQNDRLENFEVIFRMEPAIQGDKHFGGRIVFTDDGHILLTLAERFQFDPAQDNTNHMGTIVRINKDGTVPNDNPFVNDSNARDEIWSFGHRNIESAAIDPNTGNLWVAEMGPMGGDEFNLVQEGKNYGWPVVSWGRNYDGSQIPDHDTRPEFEDAVIVWTPTISPSGMIFYDGEMYPEWQDHAIIGGLTSSGIVVVKITGEQAEEIERVPVAERVRDVAQARDGSIFLVTDHEKGKVLRLNKME</sequence>
<dbReference type="Proteomes" id="UP000309016">
    <property type="component" value="Chromosome"/>
</dbReference>
<dbReference type="InterPro" id="IPR011042">
    <property type="entry name" value="6-blade_b-propeller_TolB-like"/>
</dbReference>
<reference evidence="2 3" key="1">
    <citation type="submission" date="2019-06" db="EMBL/GenBank/DDBJ databases">
        <title>Complete genome sequence of Antarcticibacterium flavum KCTC 52984T from an Antarctic marine sediment.</title>
        <authorList>
            <person name="Lee Y.M."/>
            <person name="Shin S.C."/>
        </authorList>
    </citation>
    <scope>NUCLEOTIDE SEQUENCE [LARGE SCALE GENOMIC DNA]</scope>
    <source>
        <strain evidence="2 3">KCTC 52984</strain>
    </source>
</reference>
<dbReference type="OrthoDB" id="9770043at2"/>
<dbReference type="Gene3D" id="2.120.10.30">
    <property type="entry name" value="TolB, C-terminal domain"/>
    <property type="match status" value="1"/>
</dbReference>
<dbReference type="PANTHER" id="PTHR19328">
    <property type="entry name" value="HEDGEHOG-INTERACTING PROTEIN"/>
    <property type="match status" value="1"/>
</dbReference>
<gene>
    <name evidence="2" type="ORF">FHG64_18155</name>
</gene>
<keyword evidence="3" id="KW-1185">Reference proteome</keyword>
<dbReference type="InterPro" id="IPR011041">
    <property type="entry name" value="Quinoprot_gluc/sorb_DH_b-prop"/>
</dbReference>
<dbReference type="AlphaFoldDB" id="A0A5B7X7M6"/>
<dbReference type="EMBL" id="CP040812">
    <property type="protein sequence ID" value="QCY71486.1"/>
    <property type="molecule type" value="Genomic_DNA"/>
</dbReference>
<dbReference type="PANTHER" id="PTHR19328:SF75">
    <property type="entry name" value="ALDOSE SUGAR DEHYDROGENASE YLII"/>
    <property type="match status" value="1"/>
</dbReference>
<name>A0A5B7X7M6_9FLAO</name>
<evidence type="ECO:0000259" key="1">
    <source>
        <dbReference type="Pfam" id="PF07995"/>
    </source>
</evidence>
<dbReference type="Pfam" id="PF07995">
    <property type="entry name" value="GSDH"/>
    <property type="match status" value="1"/>
</dbReference>
<protein>
    <submittedName>
        <fullName evidence="2">PQQ-dependent sugar dehydrogenase</fullName>
    </submittedName>
</protein>
<dbReference type="InterPro" id="IPR012938">
    <property type="entry name" value="Glc/Sorbosone_DH"/>
</dbReference>
<dbReference type="KEGG" id="afla:FHG64_18155"/>
<organism evidence="2 3">
    <name type="scientific">Antarcticibacterium flavum</name>
    <dbReference type="NCBI Taxonomy" id="2058175"/>
    <lineage>
        <taxon>Bacteria</taxon>
        <taxon>Pseudomonadati</taxon>
        <taxon>Bacteroidota</taxon>
        <taxon>Flavobacteriia</taxon>
        <taxon>Flavobacteriales</taxon>
        <taxon>Flavobacteriaceae</taxon>
        <taxon>Antarcticibacterium</taxon>
    </lineage>
</organism>
<proteinExistence type="predicted"/>
<evidence type="ECO:0000313" key="2">
    <source>
        <dbReference type="EMBL" id="QCY71486.1"/>
    </source>
</evidence>
<evidence type="ECO:0000313" key="3">
    <source>
        <dbReference type="Proteomes" id="UP000309016"/>
    </source>
</evidence>
<feature type="domain" description="Glucose/Sorbosone dehydrogenase" evidence="1">
    <location>
        <begin position="41"/>
        <end position="366"/>
    </location>
</feature>